<dbReference type="AlphaFoldDB" id="A0A9N8PCL8"/>
<name>A0A9N8PCL8_9PEZI</name>
<keyword evidence="4" id="KW-1185">Reference proteome</keyword>
<feature type="compositionally biased region" description="Basic and acidic residues" evidence="1">
    <location>
        <begin position="1001"/>
        <end position="1019"/>
    </location>
</feature>
<feature type="region of interest" description="Disordered" evidence="1">
    <location>
        <begin position="712"/>
        <end position="750"/>
    </location>
</feature>
<feature type="region of interest" description="Disordered" evidence="1">
    <location>
        <begin position="960"/>
        <end position="1143"/>
    </location>
</feature>
<dbReference type="OrthoDB" id="298344at2759"/>
<accession>A0A9N8PCL8</accession>
<feature type="compositionally biased region" description="Acidic residues" evidence="1">
    <location>
        <begin position="1029"/>
        <end position="1047"/>
    </location>
</feature>
<dbReference type="SUPFAM" id="SSF51197">
    <property type="entry name" value="Clavaminate synthase-like"/>
    <property type="match status" value="1"/>
</dbReference>
<dbReference type="InterPro" id="IPR003347">
    <property type="entry name" value="JmjC_dom"/>
</dbReference>
<dbReference type="EMBL" id="CAIJEO010000003">
    <property type="protein sequence ID" value="CAD0089384.1"/>
    <property type="molecule type" value="Genomic_DNA"/>
</dbReference>
<organism evidence="3 4">
    <name type="scientific">Aureobasidium mustum</name>
    <dbReference type="NCBI Taxonomy" id="2773714"/>
    <lineage>
        <taxon>Eukaryota</taxon>
        <taxon>Fungi</taxon>
        <taxon>Dikarya</taxon>
        <taxon>Ascomycota</taxon>
        <taxon>Pezizomycotina</taxon>
        <taxon>Dothideomycetes</taxon>
        <taxon>Dothideomycetidae</taxon>
        <taxon>Dothideales</taxon>
        <taxon>Saccotheciaceae</taxon>
        <taxon>Aureobasidium</taxon>
    </lineage>
</organism>
<sequence length="1189" mass="134660">MPAQRPRAAFEPIAPDFDINGLIESTPNFSFVDRISVDQIDEQGVAAFEKLVLLHVIIGGKPLVVDGFENRLDPWTFSAKWLNDNVGSKVESSRNLSTKESLPLTIGHYLRNMNKLSNQFFENTRNYKDKSRQRIYLKDIDCPQVWHDKLQDHIPPFLFYLNESTGDIGGPGANPYTLGPGRRPARGIARAGDLMSSLPPEMRAENLMCYIGHEGTYTPSHREMCATMGHNIMVEASKDVGEDGKPERPGSSIWFMTESKDRNTVSEYWLSTLGHDIEVENHFAQVSAWKRAPFNVYVVEQRPGDFILIPPLAPHQVWNRGTRTMKVAWNRTTIETLEMALDEALPKAKIVCRDEQYKTKAIIYYTLMLYSNRLALARSQSDKLPADAARQLMGGPKIKQLIKDFRRLLGLFMDVLVAEMFNPDGPQEKCEFLPFDSNVTCAYCRCNIFNRFLTCSNCKDALGHEEEEPYDVCLDCYAMGRSCGCISNLKWTEQFKWRELTNKYDSWRKQVIDLDGGNAAKAPPPLVEARRNLPHKTLAEVCREQLKRRPFTDIAKPKQDDEQSEEDIIVDDEGRVKKTVKKKPKAWYKTHSPCHVCCKRHPNWKSAKCTTCGKWWCYGSLFRGADMIPLTVMQDANWSCPHCQNACFAGACRKDPKQQPCEPKGTLLGHDTKRIADARSVECLVDFSVSNLTWLRDDDEDVQESVRIRRAREEARRAKEADPLVDDDDDEEEPDIEQSHVRFDYSPDDSMIDPQLMGTTTTQNNRTKGKAAASLLPPPEAMLKGAKPSTSPLVMGNGSTVDAPEGYAPATTSGFAAPRARMYPEFEDNSYAYPDPLGEDDEDEGYQPISVLLSGSTRRNKRNQDAYEEDDDEIYMEGARTKRRRVSEDPAAMVYKPRNEATKQFEKEKERKALDEAKKAGRFIAAQAALRGKKRVVRLRISGPRLAQLLAQQAAKSFQPVSETPEVDQEVPPENVLVRSDIAPEEKAKKKAPQHPNRMKVRVERDDDFSMRGERAARTERRKRQTNADYEEVDVESDFNSGEDDNDGVYNGCQRENGKRRISSYIQKKHVDDPDLPDELPENYKDSRSRMEGRAPNRLGPAVRARTGVPGHPKPVPQLDGAADRDDDSASESDDEQATFEEQNRLAKLEALKMVEEEAARAPPPMHCSIFDKGNGKKIRIVSSTAKKR</sequence>
<evidence type="ECO:0000256" key="1">
    <source>
        <dbReference type="SAM" id="MobiDB-lite"/>
    </source>
</evidence>
<evidence type="ECO:0000313" key="3">
    <source>
        <dbReference type="EMBL" id="CAD0089384.1"/>
    </source>
</evidence>
<reference evidence="3" key="1">
    <citation type="submission" date="2020-06" db="EMBL/GenBank/DDBJ databases">
        <authorList>
            <person name="Onetto C."/>
        </authorList>
    </citation>
    <scope>NUCLEOTIDE SEQUENCE</scope>
</reference>
<dbReference type="SMART" id="SM00558">
    <property type="entry name" value="JmjC"/>
    <property type="match status" value="1"/>
</dbReference>
<dbReference type="PROSITE" id="PS51184">
    <property type="entry name" value="JMJC"/>
    <property type="match status" value="1"/>
</dbReference>
<feature type="region of interest" description="Disordered" evidence="1">
    <location>
        <begin position="851"/>
        <end position="873"/>
    </location>
</feature>
<feature type="region of interest" description="Disordered" evidence="1">
    <location>
        <begin position="1157"/>
        <end position="1176"/>
    </location>
</feature>
<feature type="domain" description="JmjC" evidence="2">
    <location>
        <begin position="173"/>
        <end position="348"/>
    </location>
</feature>
<feature type="compositionally biased region" description="Basic and acidic residues" evidence="1">
    <location>
        <begin position="1082"/>
        <end position="1095"/>
    </location>
</feature>
<evidence type="ECO:0000313" key="4">
    <source>
        <dbReference type="Proteomes" id="UP000714618"/>
    </source>
</evidence>
<feature type="compositionally biased region" description="Basic residues" evidence="1">
    <location>
        <begin position="989"/>
        <end position="1000"/>
    </location>
</feature>
<dbReference type="Gene3D" id="2.60.120.650">
    <property type="entry name" value="Cupin"/>
    <property type="match status" value="1"/>
</dbReference>
<gene>
    <name evidence="3" type="ORF">AWRI4233_LOCUS2211</name>
</gene>
<proteinExistence type="predicted"/>
<feature type="compositionally biased region" description="Acidic residues" evidence="1">
    <location>
        <begin position="1125"/>
        <end position="1139"/>
    </location>
</feature>
<dbReference type="Proteomes" id="UP000714618">
    <property type="component" value="Unassembled WGS sequence"/>
</dbReference>
<feature type="compositionally biased region" description="Basic and acidic residues" evidence="1">
    <location>
        <begin position="712"/>
        <end position="722"/>
    </location>
</feature>
<protein>
    <recommendedName>
        <fullName evidence="2">JmjC domain-containing protein</fullName>
    </recommendedName>
</protein>
<dbReference type="Pfam" id="PF02373">
    <property type="entry name" value="JmjC"/>
    <property type="match status" value="1"/>
</dbReference>
<evidence type="ECO:0000259" key="2">
    <source>
        <dbReference type="PROSITE" id="PS51184"/>
    </source>
</evidence>
<feature type="compositionally biased region" description="Acidic residues" evidence="1">
    <location>
        <begin position="723"/>
        <end position="736"/>
    </location>
</feature>
<feature type="region of interest" description="Disordered" evidence="1">
    <location>
        <begin position="796"/>
        <end position="821"/>
    </location>
</feature>
<comment type="caution">
    <text evidence="3">The sequence shown here is derived from an EMBL/GenBank/DDBJ whole genome shotgun (WGS) entry which is preliminary data.</text>
</comment>